<evidence type="ECO:0000313" key="1">
    <source>
        <dbReference type="EMBL" id="KIL54092.1"/>
    </source>
</evidence>
<keyword evidence="2" id="KW-1185">Reference proteome</keyword>
<dbReference type="EMBL" id="KN818949">
    <property type="protein sequence ID" value="KIL54092.1"/>
    <property type="molecule type" value="Genomic_DNA"/>
</dbReference>
<dbReference type="InParanoid" id="A0A0C2VZ38"/>
<proteinExistence type="predicted"/>
<dbReference type="Proteomes" id="UP000054549">
    <property type="component" value="Unassembled WGS sequence"/>
</dbReference>
<organism evidence="1 2">
    <name type="scientific">Amanita muscaria (strain Koide BX008)</name>
    <dbReference type="NCBI Taxonomy" id="946122"/>
    <lineage>
        <taxon>Eukaryota</taxon>
        <taxon>Fungi</taxon>
        <taxon>Dikarya</taxon>
        <taxon>Basidiomycota</taxon>
        <taxon>Agaricomycotina</taxon>
        <taxon>Agaricomycetes</taxon>
        <taxon>Agaricomycetidae</taxon>
        <taxon>Agaricales</taxon>
        <taxon>Pluteineae</taxon>
        <taxon>Amanitaceae</taxon>
        <taxon>Amanita</taxon>
    </lineage>
</organism>
<reference evidence="1 2" key="1">
    <citation type="submission" date="2014-04" db="EMBL/GenBank/DDBJ databases">
        <title>Evolutionary Origins and Diversification of the Mycorrhizal Mutualists.</title>
        <authorList>
            <consortium name="DOE Joint Genome Institute"/>
            <consortium name="Mycorrhizal Genomics Consortium"/>
            <person name="Kohler A."/>
            <person name="Kuo A."/>
            <person name="Nagy L.G."/>
            <person name="Floudas D."/>
            <person name="Copeland A."/>
            <person name="Barry K.W."/>
            <person name="Cichocki N."/>
            <person name="Veneault-Fourrey C."/>
            <person name="LaButti K."/>
            <person name="Lindquist E.A."/>
            <person name="Lipzen A."/>
            <person name="Lundell T."/>
            <person name="Morin E."/>
            <person name="Murat C."/>
            <person name="Riley R."/>
            <person name="Ohm R."/>
            <person name="Sun H."/>
            <person name="Tunlid A."/>
            <person name="Henrissat B."/>
            <person name="Grigoriev I.V."/>
            <person name="Hibbett D.S."/>
            <person name="Martin F."/>
        </authorList>
    </citation>
    <scope>NUCLEOTIDE SEQUENCE [LARGE SCALE GENOMIC DNA]</scope>
    <source>
        <strain evidence="1 2">Koide BX008</strain>
    </source>
</reference>
<dbReference type="AlphaFoldDB" id="A0A0C2VZ38"/>
<evidence type="ECO:0000313" key="2">
    <source>
        <dbReference type="Proteomes" id="UP000054549"/>
    </source>
</evidence>
<protein>
    <submittedName>
        <fullName evidence="1">Uncharacterized protein</fullName>
    </submittedName>
</protein>
<dbReference type="HOGENOM" id="CLU_2849235_0_0_1"/>
<accession>A0A0C2VZ38</accession>
<gene>
    <name evidence="1" type="ORF">M378DRAFT_174446</name>
</gene>
<sequence>MARLVQSYYNRGEVSDDGGLVKHATPQVNHAAEEKRTELRRCRFKRQRNRYIRECSLAATLGLMS</sequence>
<name>A0A0C2VZ38_AMAMK</name>